<evidence type="ECO:0000256" key="6">
    <source>
        <dbReference type="SAM" id="SignalP"/>
    </source>
</evidence>
<feature type="domain" description="Peptidase A1" evidence="7">
    <location>
        <begin position="82"/>
        <end position="387"/>
    </location>
</feature>
<feature type="signal peptide" evidence="6">
    <location>
        <begin position="1"/>
        <end position="20"/>
    </location>
</feature>
<keyword evidence="6" id="KW-0732">Signal</keyword>
<dbReference type="PANTHER" id="PTHR47966">
    <property type="entry name" value="BETA-SITE APP-CLEAVING ENZYME, ISOFORM A-RELATED"/>
    <property type="match status" value="1"/>
</dbReference>
<dbReference type="STRING" id="759272.G0S1H4"/>
<feature type="active site" evidence="3">
    <location>
        <position position="100"/>
    </location>
</feature>
<dbReference type="InterPro" id="IPR034164">
    <property type="entry name" value="Pepsin-like_dom"/>
</dbReference>
<dbReference type="OrthoDB" id="660550at2759"/>
<dbReference type="GO" id="GO:0004190">
    <property type="term" value="F:aspartic-type endopeptidase activity"/>
    <property type="evidence" value="ECO:0007669"/>
    <property type="project" value="UniProtKB-KW"/>
</dbReference>
<feature type="chain" id="PRO_5003409203" evidence="6">
    <location>
        <begin position="21"/>
        <end position="470"/>
    </location>
</feature>
<evidence type="ECO:0000256" key="4">
    <source>
        <dbReference type="PIRSR" id="PIRSR601461-2"/>
    </source>
</evidence>
<comment type="similarity">
    <text evidence="1 5">Belongs to the peptidase A1 family.</text>
</comment>
<dbReference type="GO" id="GO:0006508">
    <property type="term" value="P:proteolysis"/>
    <property type="evidence" value="ECO:0007669"/>
    <property type="project" value="UniProtKB-KW"/>
</dbReference>
<dbReference type="EMBL" id="GL988039">
    <property type="protein sequence ID" value="EGS22884.1"/>
    <property type="molecule type" value="Genomic_DNA"/>
</dbReference>
<feature type="disulfide bond" evidence="4">
    <location>
        <begin position="113"/>
        <end position="118"/>
    </location>
</feature>
<dbReference type="InterPro" id="IPR021109">
    <property type="entry name" value="Peptidase_aspartic_dom_sf"/>
</dbReference>
<evidence type="ECO:0000259" key="7">
    <source>
        <dbReference type="PROSITE" id="PS51767"/>
    </source>
</evidence>
<gene>
    <name evidence="8" type="ORF">CTHT_0013610</name>
</gene>
<dbReference type="PRINTS" id="PR00792">
    <property type="entry name" value="PEPSIN"/>
</dbReference>
<dbReference type="PANTHER" id="PTHR47966:SF75">
    <property type="entry name" value="ENDOPEPTIDASE (CTSD), PUTATIVE (AFU_ORTHOLOGUE AFUA_4G07040)-RELATED"/>
    <property type="match status" value="1"/>
</dbReference>
<dbReference type="PROSITE" id="PS51767">
    <property type="entry name" value="PEPTIDASE_A1"/>
    <property type="match status" value="1"/>
</dbReference>
<feature type="active site" evidence="3">
    <location>
        <position position="283"/>
    </location>
</feature>
<dbReference type="InterPro" id="IPR001461">
    <property type="entry name" value="Aspartic_peptidase_A1"/>
</dbReference>
<evidence type="ECO:0000256" key="3">
    <source>
        <dbReference type="PIRSR" id="PIRSR601461-1"/>
    </source>
</evidence>
<dbReference type="Pfam" id="PF00026">
    <property type="entry name" value="Asp"/>
    <property type="match status" value="1"/>
</dbReference>
<dbReference type="Proteomes" id="UP000008066">
    <property type="component" value="Unassembled WGS sequence"/>
</dbReference>
<accession>G0S1H4</accession>
<reference evidence="8 9" key="1">
    <citation type="journal article" date="2011" name="Cell">
        <title>Insight into structure and assembly of the nuclear pore complex by utilizing the genome of a eukaryotic thermophile.</title>
        <authorList>
            <person name="Amlacher S."/>
            <person name="Sarges P."/>
            <person name="Flemming D."/>
            <person name="van Noort V."/>
            <person name="Kunze R."/>
            <person name="Devos D.P."/>
            <person name="Arumugam M."/>
            <person name="Bork P."/>
            <person name="Hurt E."/>
        </authorList>
    </citation>
    <scope>NUCLEOTIDE SEQUENCE [LARGE SCALE GENOMIC DNA]</scope>
    <source>
        <strain evidence="9">DSM 1495 / CBS 144.50 / IMI 039719</strain>
    </source>
</reference>
<dbReference type="InterPro" id="IPR033121">
    <property type="entry name" value="PEPTIDASE_A1"/>
</dbReference>
<dbReference type="CDD" id="cd05471">
    <property type="entry name" value="pepsin_like"/>
    <property type="match status" value="1"/>
</dbReference>
<dbReference type="PROSITE" id="PS00141">
    <property type="entry name" value="ASP_PROTEASE"/>
    <property type="match status" value="1"/>
</dbReference>
<keyword evidence="4" id="KW-1015">Disulfide bond</keyword>
<dbReference type="RefSeq" id="XP_006691876.1">
    <property type="nucleotide sequence ID" value="XM_006691813.1"/>
</dbReference>
<dbReference type="GeneID" id="18255399"/>
<evidence type="ECO:0000256" key="2">
    <source>
        <dbReference type="ARBA" id="ARBA00022750"/>
    </source>
</evidence>
<dbReference type="eggNOG" id="KOG1339">
    <property type="taxonomic scope" value="Eukaryota"/>
</dbReference>
<proteinExistence type="inferred from homology"/>
<evidence type="ECO:0000256" key="1">
    <source>
        <dbReference type="ARBA" id="ARBA00007447"/>
    </source>
</evidence>
<dbReference type="FunFam" id="2.40.70.10:FF:000085">
    <property type="entry name" value="Aspartic-type endopeptidase (CtsD), putative"/>
    <property type="match status" value="1"/>
</dbReference>
<sequence length="470" mass="49981">MQRITTLLLQLTIWVSAVRAFYPFVPEDLCDPGEKCSSFTVKLVKGTSKVSKKVSNYYVSKPNPPTAPNSAGVYQNGPDYSYFVQAEIGSEKEPFYMLIDTGAPNTWVMSAECPSPACRLHSNFNPSTSTTFKADNKKFHIAYGTGEVAGTLGSDTITVAGLSVGMAFGVATSAHDDFKHFAFDGILGLAMGESITGNFLRSLKSNNLVEKLMFAVTLNRDSDGVNDGQITFGGVDKSKFTGEISYSSVPSPQKEKGEWTILIDGVGFNGKSAGINSTLAAIDTGTSFIFAPPDDVAALFKLVPGATPYENSIYVEYKVPCNTHPITMTFAGVTYQIPTKDWLAGSGEKCLSRIYGLKGASSWLVGDVFLKNVYSVFDADNMRIGFATKVQPPKPTTTAVDITVSVISTGLPDDGSSRPVMPGTSEASEMTAPAEITATPTEQPVQASAHRLGSSLFALAACALAVIAVL</sequence>
<dbReference type="AlphaFoldDB" id="G0S1H4"/>
<keyword evidence="2 5" id="KW-0064">Aspartyl protease</keyword>
<dbReference type="OMA" id="AASNTWV"/>
<organism evidence="9">
    <name type="scientific">Chaetomium thermophilum (strain DSM 1495 / CBS 144.50 / IMI 039719)</name>
    <name type="common">Thermochaetoides thermophila</name>
    <dbReference type="NCBI Taxonomy" id="759272"/>
    <lineage>
        <taxon>Eukaryota</taxon>
        <taxon>Fungi</taxon>
        <taxon>Dikarya</taxon>
        <taxon>Ascomycota</taxon>
        <taxon>Pezizomycotina</taxon>
        <taxon>Sordariomycetes</taxon>
        <taxon>Sordariomycetidae</taxon>
        <taxon>Sordariales</taxon>
        <taxon>Chaetomiaceae</taxon>
        <taxon>Thermochaetoides</taxon>
    </lineage>
</organism>
<keyword evidence="5" id="KW-0645">Protease</keyword>
<protein>
    <submittedName>
        <fullName evidence="8">Aspartic-type endopeptidase-like protein</fullName>
    </submittedName>
</protein>
<dbReference type="InterPro" id="IPR001969">
    <property type="entry name" value="Aspartic_peptidase_AS"/>
</dbReference>
<name>G0S1H4_CHATD</name>
<dbReference type="KEGG" id="cthr:CTHT_0013610"/>
<evidence type="ECO:0000313" key="8">
    <source>
        <dbReference type="EMBL" id="EGS22884.1"/>
    </source>
</evidence>
<evidence type="ECO:0000313" key="9">
    <source>
        <dbReference type="Proteomes" id="UP000008066"/>
    </source>
</evidence>
<evidence type="ECO:0000256" key="5">
    <source>
        <dbReference type="RuleBase" id="RU000454"/>
    </source>
</evidence>
<dbReference type="Gene3D" id="2.40.70.10">
    <property type="entry name" value="Acid Proteases"/>
    <property type="match status" value="2"/>
</dbReference>
<keyword evidence="5" id="KW-0378">Hydrolase</keyword>
<keyword evidence="9" id="KW-1185">Reference proteome</keyword>
<dbReference type="MEROPS" id="A01.077"/>
<dbReference type="SUPFAM" id="SSF50630">
    <property type="entry name" value="Acid proteases"/>
    <property type="match status" value="1"/>
</dbReference>
<dbReference type="HOGENOM" id="CLU_013253_10_1_1"/>